<dbReference type="InterPro" id="IPR036397">
    <property type="entry name" value="RNaseH_sf"/>
</dbReference>
<organism evidence="2 3">
    <name type="scientific">Geodermatophilus maliterrae</name>
    <dbReference type="NCBI Taxonomy" id="3162531"/>
    <lineage>
        <taxon>Bacteria</taxon>
        <taxon>Bacillati</taxon>
        <taxon>Actinomycetota</taxon>
        <taxon>Actinomycetes</taxon>
        <taxon>Geodermatophilales</taxon>
        <taxon>Geodermatophilaceae</taxon>
        <taxon>Geodermatophilus</taxon>
    </lineage>
</organism>
<dbReference type="InterPro" id="IPR038717">
    <property type="entry name" value="Tc1-like_DDE_dom"/>
</dbReference>
<reference evidence="2 3" key="1">
    <citation type="submission" date="2024-06" db="EMBL/GenBank/DDBJ databases">
        <title>Draft genome sequence of Geodermatophilus badlandi, a novel member of the Geodermatophilaceae isolated from badland sedimentary rocks in the Red desert, Wyoming, USA.</title>
        <authorList>
            <person name="Ben Tekaya S."/>
            <person name="Nouioui I."/>
            <person name="Flores G.M."/>
            <person name="Shaal M.N."/>
            <person name="Bredoire F."/>
            <person name="Basile F."/>
            <person name="Van Diepen L."/>
            <person name="Ward N.L."/>
        </authorList>
    </citation>
    <scope>NUCLEOTIDE SEQUENCE [LARGE SCALE GENOMIC DNA]</scope>
    <source>
        <strain evidence="2 3">WL48A</strain>
    </source>
</reference>
<dbReference type="Pfam" id="PF13358">
    <property type="entry name" value="DDE_3"/>
    <property type="match status" value="1"/>
</dbReference>
<dbReference type="Gene3D" id="3.30.420.10">
    <property type="entry name" value="Ribonuclease H-like superfamily/Ribonuclease H"/>
    <property type="match status" value="1"/>
</dbReference>
<dbReference type="Proteomes" id="UP001560045">
    <property type="component" value="Unassembled WGS sequence"/>
</dbReference>
<name>A0ABV3XMF7_9ACTN</name>
<evidence type="ECO:0000313" key="2">
    <source>
        <dbReference type="EMBL" id="MEX5721781.1"/>
    </source>
</evidence>
<keyword evidence="3" id="KW-1185">Reference proteome</keyword>
<accession>A0ABV3XMF7</accession>
<gene>
    <name evidence="2" type="ORF">ABQ292_25880</name>
</gene>
<feature type="domain" description="Tc1-like transposase DDE" evidence="1">
    <location>
        <begin position="16"/>
        <end position="154"/>
    </location>
</feature>
<proteinExistence type="predicted"/>
<dbReference type="EMBL" id="JBFNXQ010000168">
    <property type="protein sequence ID" value="MEX5721781.1"/>
    <property type="molecule type" value="Genomic_DNA"/>
</dbReference>
<dbReference type="NCBIfam" id="NF033545">
    <property type="entry name" value="transpos_IS630"/>
    <property type="match status" value="1"/>
</dbReference>
<sequence>MDYYTHPPPKTTVIAADELGPVMPRTFDPPAGWSPDGHRVKAPLTYSRGPDKTWIYGGLRIADGQAVTCCAPSRNSAHWQAFLARLEQANPTGTIAVITDNLSSHHSLTTRAWLAAHPRIEQVFIPKGACWLNLQEAWWRIFRQHTLAGQTFADPGEIAQATEVATAQLNSHANPWVWGRSPPPPRVRRRRFTYLL</sequence>
<dbReference type="InterPro" id="IPR047655">
    <property type="entry name" value="Transpos_IS630-like"/>
</dbReference>
<evidence type="ECO:0000259" key="1">
    <source>
        <dbReference type="Pfam" id="PF13358"/>
    </source>
</evidence>
<protein>
    <submittedName>
        <fullName evidence="2">IS630 family transposase</fullName>
    </submittedName>
</protein>
<dbReference type="RefSeq" id="WP_369210572.1">
    <property type="nucleotide sequence ID" value="NZ_JBFNXQ010000168.1"/>
</dbReference>
<evidence type="ECO:0000313" key="3">
    <source>
        <dbReference type="Proteomes" id="UP001560045"/>
    </source>
</evidence>
<comment type="caution">
    <text evidence="2">The sequence shown here is derived from an EMBL/GenBank/DDBJ whole genome shotgun (WGS) entry which is preliminary data.</text>
</comment>